<feature type="transmembrane region" description="Helical" evidence="1">
    <location>
        <begin position="12"/>
        <end position="30"/>
    </location>
</feature>
<feature type="non-terminal residue" evidence="2">
    <location>
        <position position="1"/>
    </location>
</feature>
<organism evidence="2">
    <name type="scientific">marine metagenome</name>
    <dbReference type="NCBI Taxonomy" id="408172"/>
    <lineage>
        <taxon>unclassified sequences</taxon>
        <taxon>metagenomes</taxon>
        <taxon>ecological metagenomes</taxon>
    </lineage>
</organism>
<proteinExistence type="predicted"/>
<sequence length="44" mass="5013">GKYGLYIRHSLRIGGLATVLALGSFIFVMLRRERRGELQQPQPN</sequence>
<evidence type="ECO:0000313" key="2">
    <source>
        <dbReference type="EMBL" id="SVB51563.1"/>
    </source>
</evidence>
<dbReference type="AlphaFoldDB" id="A0A382ENM4"/>
<reference evidence="2" key="1">
    <citation type="submission" date="2018-05" db="EMBL/GenBank/DDBJ databases">
        <authorList>
            <person name="Lanie J.A."/>
            <person name="Ng W.-L."/>
            <person name="Kazmierczak K.M."/>
            <person name="Andrzejewski T.M."/>
            <person name="Davidsen T.M."/>
            <person name="Wayne K.J."/>
            <person name="Tettelin H."/>
            <person name="Glass J.I."/>
            <person name="Rusch D."/>
            <person name="Podicherti R."/>
            <person name="Tsui H.-C.T."/>
            <person name="Winkler M.E."/>
        </authorList>
    </citation>
    <scope>NUCLEOTIDE SEQUENCE</scope>
</reference>
<gene>
    <name evidence="2" type="ORF">METZ01_LOCUS204417</name>
</gene>
<keyword evidence="1" id="KW-0812">Transmembrane</keyword>
<keyword evidence="1" id="KW-0472">Membrane</keyword>
<evidence type="ECO:0000256" key="1">
    <source>
        <dbReference type="SAM" id="Phobius"/>
    </source>
</evidence>
<accession>A0A382ENM4</accession>
<dbReference type="EMBL" id="UINC01045153">
    <property type="protein sequence ID" value="SVB51563.1"/>
    <property type="molecule type" value="Genomic_DNA"/>
</dbReference>
<name>A0A382ENM4_9ZZZZ</name>
<keyword evidence="1" id="KW-1133">Transmembrane helix</keyword>
<protein>
    <submittedName>
        <fullName evidence="2">Uncharacterized protein</fullName>
    </submittedName>
</protein>